<dbReference type="EMBL" id="BCMY01000014">
    <property type="protein sequence ID" value="GAQ45009.1"/>
    <property type="molecule type" value="Genomic_DNA"/>
</dbReference>
<dbReference type="Proteomes" id="UP001144191">
    <property type="component" value="Unassembled WGS sequence"/>
</dbReference>
<dbReference type="AlphaFoldDB" id="A0A100IPM0"/>
<accession>A0A100IPM0</accession>
<feature type="signal peptide" evidence="1">
    <location>
        <begin position="1"/>
        <end position="26"/>
    </location>
</feature>
<organism evidence="2 4">
    <name type="scientific">Aspergillus niger</name>
    <dbReference type="NCBI Taxonomy" id="5061"/>
    <lineage>
        <taxon>Eukaryota</taxon>
        <taxon>Fungi</taxon>
        <taxon>Dikarya</taxon>
        <taxon>Ascomycota</taxon>
        <taxon>Pezizomycotina</taxon>
        <taxon>Eurotiomycetes</taxon>
        <taxon>Eurotiomycetidae</taxon>
        <taxon>Eurotiales</taxon>
        <taxon>Aspergillaceae</taxon>
        <taxon>Aspergillus</taxon>
        <taxon>Aspergillus subgen. Circumdati</taxon>
    </lineage>
</organism>
<gene>
    <name evidence="2" type="ORF">ABL_07670</name>
    <name evidence="3" type="ORF">AnigIFM63604_009378</name>
</gene>
<reference evidence="2" key="1">
    <citation type="submission" date="2015-12" db="EMBL/GenBank/DDBJ databases">
        <title>Aspergillus niger An76 genome sequencing.</title>
        <authorList>
            <person name="Wang L.S."/>
            <person name="Gao P.J."/>
            <person name="Liu L."/>
            <person name="Zhang H.Q."/>
            <person name="Cheng Z."/>
            <person name="Gong W.L."/>
        </authorList>
    </citation>
    <scope>NUCLEOTIDE SEQUENCE [LARGE SCALE GENOMIC DNA]</scope>
    <source>
        <strain evidence="2">An76</strain>
    </source>
</reference>
<sequence>MWTINTHVLTTAVWLLFELIFSRDTGAPNMVDGQETEIRDLAAKASIFLQENQSRSRIAKRGVSLINALLEIEMGDERQFNLNDIIAHVAGTDHQDTQGNGASGDEPCEQVEGGARSIVDWLSRDAATWEDILDVLDNASQS</sequence>
<protein>
    <submittedName>
        <fullName evidence="2">C6 transcription factor, putative</fullName>
    </submittedName>
</protein>
<evidence type="ECO:0000256" key="1">
    <source>
        <dbReference type="SAM" id="SignalP"/>
    </source>
</evidence>
<dbReference type="Proteomes" id="UP000068243">
    <property type="component" value="Unassembled WGS sequence"/>
</dbReference>
<proteinExistence type="predicted"/>
<dbReference type="OrthoDB" id="410267at2759"/>
<comment type="caution">
    <text evidence="2">The sequence shown here is derived from an EMBL/GenBank/DDBJ whole genome shotgun (WGS) entry which is preliminary data.</text>
</comment>
<name>A0A100IPM0_ASPNG</name>
<reference evidence="3" key="3">
    <citation type="submission" date="2022-07" db="EMBL/GenBank/DDBJ databases">
        <title>Taxonomy of Aspergillus series Nigri: significant species reduction supported by multi-species coalescent approaches.</title>
        <authorList>
            <person name="Bian C."/>
            <person name="Kusuya Y."/>
            <person name="Sklenar F."/>
            <person name="D'hooge E."/>
            <person name="Yaguchi T."/>
            <person name="Takahashi H."/>
            <person name="Hubka V."/>
        </authorList>
    </citation>
    <scope>NUCLEOTIDE SEQUENCE</scope>
    <source>
        <strain evidence="3">IFM 63604</strain>
    </source>
</reference>
<feature type="chain" id="PRO_5007087605" evidence="1">
    <location>
        <begin position="27"/>
        <end position="142"/>
    </location>
</feature>
<reference evidence="4" key="2">
    <citation type="journal article" date="2016" name="Genome Announc.">
        <title>Draft genome sequence of Aspergillus niger strain An76.</title>
        <authorList>
            <person name="Gong W."/>
            <person name="Cheng Z."/>
            <person name="Zhang H."/>
            <person name="Liu L."/>
            <person name="Gao P."/>
            <person name="Wang L."/>
        </authorList>
    </citation>
    <scope>NUCLEOTIDE SEQUENCE [LARGE SCALE GENOMIC DNA]</scope>
    <source>
        <strain evidence="4">An76</strain>
    </source>
</reference>
<evidence type="ECO:0000313" key="4">
    <source>
        <dbReference type="Proteomes" id="UP000068243"/>
    </source>
</evidence>
<evidence type="ECO:0000313" key="3">
    <source>
        <dbReference type="EMBL" id="GLA52514.1"/>
    </source>
</evidence>
<keyword evidence="1" id="KW-0732">Signal</keyword>
<evidence type="ECO:0000313" key="2">
    <source>
        <dbReference type="EMBL" id="GAQ45009.1"/>
    </source>
</evidence>
<dbReference type="EMBL" id="BRPB01000064">
    <property type="protein sequence ID" value="GLA52514.1"/>
    <property type="molecule type" value="Genomic_DNA"/>
</dbReference>